<dbReference type="EMBL" id="JAHRIQ010058740">
    <property type="protein sequence ID" value="MEQ2240057.1"/>
    <property type="molecule type" value="Genomic_DNA"/>
</dbReference>
<gene>
    <name evidence="2" type="ORF">ILYODFUR_010958</name>
</gene>
<comment type="caution">
    <text evidence="2">The sequence shown here is derived from an EMBL/GenBank/DDBJ whole genome shotgun (WGS) entry which is preliminary data.</text>
</comment>
<evidence type="ECO:0000313" key="3">
    <source>
        <dbReference type="Proteomes" id="UP001482620"/>
    </source>
</evidence>
<organism evidence="2 3">
    <name type="scientific">Ilyodon furcidens</name>
    <name type="common">goldbreast splitfin</name>
    <dbReference type="NCBI Taxonomy" id="33524"/>
    <lineage>
        <taxon>Eukaryota</taxon>
        <taxon>Metazoa</taxon>
        <taxon>Chordata</taxon>
        <taxon>Craniata</taxon>
        <taxon>Vertebrata</taxon>
        <taxon>Euteleostomi</taxon>
        <taxon>Actinopterygii</taxon>
        <taxon>Neopterygii</taxon>
        <taxon>Teleostei</taxon>
        <taxon>Neoteleostei</taxon>
        <taxon>Acanthomorphata</taxon>
        <taxon>Ovalentaria</taxon>
        <taxon>Atherinomorphae</taxon>
        <taxon>Cyprinodontiformes</taxon>
        <taxon>Goodeidae</taxon>
        <taxon>Ilyodon</taxon>
    </lineage>
</organism>
<evidence type="ECO:0000313" key="2">
    <source>
        <dbReference type="EMBL" id="MEQ2240057.1"/>
    </source>
</evidence>
<name>A0ABV0U682_9TELE</name>
<evidence type="ECO:0000256" key="1">
    <source>
        <dbReference type="SAM" id="MobiDB-lite"/>
    </source>
</evidence>
<feature type="region of interest" description="Disordered" evidence="1">
    <location>
        <begin position="1"/>
        <end position="50"/>
    </location>
</feature>
<accession>A0ABV0U682</accession>
<keyword evidence="3" id="KW-1185">Reference proteome</keyword>
<dbReference type="Proteomes" id="UP001482620">
    <property type="component" value="Unassembled WGS sequence"/>
</dbReference>
<protein>
    <submittedName>
        <fullName evidence="2">Uncharacterized protein</fullName>
    </submittedName>
</protein>
<sequence>MDTLLRGNEWESSTAAPATMLRKNPNESYPHRGSLKLDKEEMGSQPDHNAARYTPAYSLLVAAGGVKENILAGGTEEHHVCFHFTAPPAQQAVNQLTPGREQGPRRSNTAPLNILELQSVDEKLKSAETKLAFLLCALLTA</sequence>
<proteinExistence type="predicted"/>
<reference evidence="2 3" key="1">
    <citation type="submission" date="2021-06" db="EMBL/GenBank/DDBJ databases">
        <authorList>
            <person name="Palmer J.M."/>
        </authorList>
    </citation>
    <scope>NUCLEOTIDE SEQUENCE [LARGE SCALE GENOMIC DNA]</scope>
    <source>
        <strain evidence="3">if_2019</strain>
        <tissue evidence="2">Muscle</tissue>
    </source>
</reference>